<proteinExistence type="predicted"/>
<dbReference type="OrthoDB" id="62666at2759"/>
<comment type="caution">
    <text evidence="1">The sequence shown here is derived from an EMBL/GenBank/DDBJ whole genome shotgun (WGS) entry which is preliminary data.</text>
</comment>
<protein>
    <submittedName>
        <fullName evidence="1">Uncharacterized protein</fullName>
    </submittedName>
</protein>
<evidence type="ECO:0000313" key="2">
    <source>
        <dbReference type="Proteomes" id="UP000243217"/>
    </source>
</evidence>
<gene>
    <name evidence="1" type="ORF">THRCLA_20708</name>
</gene>
<sequence length="102" mass="12300">MCRPLLQLVPFEYEARLNYRRPRLTRHIVELLQRSCRYEALVRQETFTKLAMKLERMLIKAYPAIDQLTEEQLVWKLRHIVRRLLKSKDCVALQPNNYAEAT</sequence>
<dbReference type="AlphaFoldDB" id="A0A1W0A4J3"/>
<organism evidence="1 2">
    <name type="scientific">Thraustotheca clavata</name>
    <dbReference type="NCBI Taxonomy" id="74557"/>
    <lineage>
        <taxon>Eukaryota</taxon>
        <taxon>Sar</taxon>
        <taxon>Stramenopiles</taxon>
        <taxon>Oomycota</taxon>
        <taxon>Saprolegniomycetes</taxon>
        <taxon>Saprolegniales</taxon>
        <taxon>Achlyaceae</taxon>
        <taxon>Thraustotheca</taxon>
    </lineage>
</organism>
<dbReference type="Proteomes" id="UP000243217">
    <property type="component" value="Unassembled WGS sequence"/>
</dbReference>
<accession>A0A1W0A4J3</accession>
<evidence type="ECO:0000313" key="1">
    <source>
        <dbReference type="EMBL" id="OQS05148.1"/>
    </source>
</evidence>
<keyword evidence="2" id="KW-1185">Reference proteome</keyword>
<dbReference type="EMBL" id="JNBS01000498">
    <property type="protein sequence ID" value="OQS05148.1"/>
    <property type="molecule type" value="Genomic_DNA"/>
</dbReference>
<name>A0A1W0A4J3_9STRA</name>
<reference evidence="1 2" key="1">
    <citation type="journal article" date="2014" name="Genome Biol. Evol.">
        <title>The secreted proteins of Achlya hypogyna and Thraustotheca clavata identify the ancestral oomycete secretome and reveal gene acquisitions by horizontal gene transfer.</title>
        <authorList>
            <person name="Misner I."/>
            <person name="Blouin N."/>
            <person name="Leonard G."/>
            <person name="Richards T.A."/>
            <person name="Lane C.E."/>
        </authorList>
    </citation>
    <scope>NUCLEOTIDE SEQUENCE [LARGE SCALE GENOMIC DNA]</scope>
    <source>
        <strain evidence="1 2">ATCC 34112</strain>
    </source>
</reference>